<reference evidence="1" key="1">
    <citation type="submission" date="2021-05" db="EMBL/GenBank/DDBJ databases">
        <authorList>
            <person name="Alioto T."/>
            <person name="Alioto T."/>
            <person name="Gomez Garrido J."/>
        </authorList>
    </citation>
    <scope>NUCLEOTIDE SEQUENCE</scope>
</reference>
<evidence type="ECO:0000313" key="1">
    <source>
        <dbReference type="EMBL" id="CAG6718493.1"/>
    </source>
</evidence>
<name>A0A8D8V616_9HEMI</name>
<sequence length="117" mass="12752">MSFTAYTRVAVCRSRYEARTQGEVTRQSKGLKVMGLTLCPVTENTVGLLLNSGKVVLFTLDLNQSSDNVKPRHLYTLSDLVPPSTVEKGPGALYASWSQASFKAAPFRSKPSACVRP</sequence>
<dbReference type="EMBL" id="HBUF01357471">
    <property type="protein sequence ID" value="CAG6718504.1"/>
    <property type="molecule type" value="Transcribed_RNA"/>
</dbReference>
<proteinExistence type="predicted"/>
<dbReference type="EMBL" id="HBUF01357467">
    <property type="protein sequence ID" value="CAG6718493.1"/>
    <property type="molecule type" value="Transcribed_RNA"/>
</dbReference>
<dbReference type="AlphaFoldDB" id="A0A8D8V616"/>
<accession>A0A8D8V616</accession>
<protein>
    <submittedName>
        <fullName evidence="1">Uncharacterized protein</fullName>
    </submittedName>
</protein>
<organism evidence="1">
    <name type="scientific">Cacopsylla melanoneura</name>
    <dbReference type="NCBI Taxonomy" id="428564"/>
    <lineage>
        <taxon>Eukaryota</taxon>
        <taxon>Metazoa</taxon>
        <taxon>Ecdysozoa</taxon>
        <taxon>Arthropoda</taxon>
        <taxon>Hexapoda</taxon>
        <taxon>Insecta</taxon>
        <taxon>Pterygota</taxon>
        <taxon>Neoptera</taxon>
        <taxon>Paraneoptera</taxon>
        <taxon>Hemiptera</taxon>
        <taxon>Sternorrhyncha</taxon>
        <taxon>Psylloidea</taxon>
        <taxon>Psyllidae</taxon>
        <taxon>Psyllinae</taxon>
        <taxon>Cacopsylla</taxon>
    </lineage>
</organism>